<evidence type="ECO:0000313" key="1">
    <source>
        <dbReference type="EMBL" id="GIY16923.1"/>
    </source>
</evidence>
<accession>A0AAV4R9Y9</accession>
<dbReference type="Proteomes" id="UP001054837">
    <property type="component" value="Unassembled WGS sequence"/>
</dbReference>
<reference evidence="1 2" key="1">
    <citation type="submission" date="2021-06" db="EMBL/GenBank/DDBJ databases">
        <title>Caerostris darwini draft genome.</title>
        <authorList>
            <person name="Kono N."/>
            <person name="Arakawa K."/>
        </authorList>
    </citation>
    <scope>NUCLEOTIDE SEQUENCE [LARGE SCALE GENOMIC DNA]</scope>
</reference>
<protein>
    <submittedName>
        <fullName evidence="1">Uncharacterized protein</fullName>
    </submittedName>
</protein>
<gene>
    <name evidence="1" type="ORF">CDAR_36291</name>
</gene>
<dbReference type="EMBL" id="BPLQ01005749">
    <property type="protein sequence ID" value="GIY16923.1"/>
    <property type="molecule type" value="Genomic_DNA"/>
</dbReference>
<dbReference type="AlphaFoldDB" id="A0AAV4R9Y9"/>
<organism evidence="1 2">
    <name type="scientific">Caerostris darwini</name>
    <dbReference type="NCBI Taxonomy" id="1538125"/>
    <lineage>
        <taxon>Eukaryota</taxon>
        <taxon>Metazoa</taxon>
        <taxon>Ecdysozoa</taxon>
        <taxon>Arthropoda</taxon>
        <taxon>Chelicerata</taxon>
        <taxon>Arachnida</taxon>
        <taxon>Araneae</taxon>
        <taxon>Araneomorphae</taxon>
        <taxon>Entelegynae</taxon>
        <taxon>Araneoidea</taxon>
        <taxon>Araneidae</taxon>
        <taxon>Caerostris</taxon>
    </lineage>
</organism>
<comment type="caution">
    <text evidence="1">The sequence shown here is derived from an EMBL/GenBank/DDBJ whole genome shotgun (WGS) entry which is preliminary data.</text>
</comment>
<keyword evidence="2" id="KW-1185">Reference proteome</keyword>
<evidence type="ECO:0000313" key="2">
    <source>
        <dbReference type="Proteomes" id="UP001054837"/>
    </source>
</evidence>
<name>A0AAV4R9Y9_9ARAC</name>
<proteinExistence type="predicted"/>
<sequence length="121" mass="13725">MIDYIILMRQLLGRKSPTRLKWVIRVRQQQDILSWKGDNVPKTGPLPCEGHMGRLKPICVLSRRWGIQKGGKGTRTEVVTKATRLSAPSVSPFTAPSRMINPHPLFSCFPYPQAHSSKWGF</sequence>